<dbReference type="PANTHER" id="PTHR35446:SF3">
    <property type="entry name" value="CMD DOMAIN-CONTAINING PROTEIN"/>
    <property type="match status" value="1"/>
</dbReference>
<gene>
    <name evidence="2" type="ORF">SMD44_03799</name>
</gene>
<feature type="domain" description="Carboxymuconolactone decarboxylase-like" evidence="1">
    <location>
        <begin position="43"/>
        <end position="118"/>
    </location>
</feature>
<dbReference type="AlphaFoldDB" id="A0A1Z1WD53"/>
<dbReference type="Proteomes" id="UP000195880">
    <property type="component" value="Chromosome"/>
</dbReference>
<dbReference type="InterPro" id="IPR003779">
    <property type="entry name" value="CMD-like"/>
</dbReference>
<evidence type="ECO:0000259" key="1">
    <source>
        <dbReference type="Pfam" id="PF02627"/>
    </source>
</evidence>
<reference evidence="2 3" key="1">
    <citation type="submission" date="2017-05" db="EMBL/GenBank/DDBJ databases">
        <title>Streptomyces alboflavus Genome sequencing and assembly.</title>
        <authorList>
            <person name="Wang Y."/>
            <person name="Du B."/>
            <person name="Ding Y."/>
            <person name="Liu H."/>
            <person name="Hou Q."/>
            <person name="Liu K."/>
            <person name="Wang C."/>
            <person name="Yao L."/>
        </authorList>
    </citation>
    <scope>NUCLEOTIDE SEQUENCE [LARGE SCALE GENOMIC DNA]</scope>
    <source>
        <strain evidence="2 3">MDJK44</strain>
    </source>
</reference>
<dbReference type="SUPFAM" id="SSF69118">
    <property type="entry name" value="AhpD-like"/>
    <property type="match status" value="1"/>
</dbReference>
<keyword evidence="2" id="KW-0575">Peroxidase</keyword>
<name>A0A1Z1WD53_9ACTN</name>
<proteinExistence type="predicted"/>
<dbReference type="PANTHER" id="PTHR35446">
    <property type="entry name" value="SI:CH211-175M2.5"/>
    <property type="match status" value="1"/>
</dbReference>
<dbReference type="eggNOG" id="COG2128">
    <property type="taxonomic scope" value="Bacteria"/>
</dbReference>
<evidence type="ECO:0000313" key="3">
    <source>
        <dbReference type="Proteomes" id="UP000195880"/>
    </source>
</evidence>
<dbReference type="InterPro" id="IPR029032">
    <property type="entry name" value="AhpD-like"/>
</dbReference>
<sequence length="170" mass="18157">MFAVHTVETAPEGSRAAMEDVVRAFGVLPDAVARLAASPELLTGFLELSAKFERTTLGPLARETVIMTIAVRNDCHVCVTLHTGKLRKLGADAALVAALREGGELPEGHERLEAVRQFTLRVVERAGGVDDADVKAFLAHGYTERNALEVVMGIGTYTMSTLANRLTGAV</sequence>
<dbReference type="RefSeq" id="WP_087884635.1">
    <property type="nucleotide sequence ID" value="NZ_CP021748.1"/>
</dbReference>
<dbReference type="KEGG" id="salf:SMD44_03799"/>
<accession>A0A1Z1WD53</accession>
<dbReference type="Pfam" id="PF02627">
    <property type="entry name" value="CMD"/>
    <property type="match status" value="1"/>
</dbReference>
<dbReference type="EMBL" id="CP021748">
    <property type="protein sequence ID" value="ARX84361.1"/>
    <property type="molecule type" value="Genomic_DNA"/>
</dbReference>
<dbReference type="Gene3D" id="1.20.1290.10">
    <property type="entry name" value="AhpD-like"/>
    <property type="match status" value="1"/>
</dbReference>
<dbReference type="STRING" id="67267.GCA_000716675_05052"/>
<keyword evidence="3" id="KW-1185">Reference proteome</keyword>
<dbReference type="GO" id="GO:0051920">
    <property type="term" value="F:peroxiredoxin activity"/>
    <property type="evidence" value="ECO:0007669"/>
    <property type="project" value="InterPro"/>
</dbReference>
<protein>
    <submittedName>
        <fullName evidence="2">Alkylhydroperoxidase</fullName>
    </submittedName>
</protein>
<organism evidence="2 3">
    <name type="scientific">Streptomyces alboflavus</name>
    <dbReference type="NCBI Taxonomy" id="67267"/>
    <lineage>
        <taxon>Bacteria</taxon>
        <taxon>Bacillati</taxon>
        <taxon>Actinomycetota</taxon>
        <taxon>Actinomycetes</taxon>
        <taxon>Kitasatosporales</taxon>
        <taxon>Streptomycetaceae</taxon>
        <taxon>Streptomyces</taxon>
    </lineage>
</organism>
<keyword evidence="2" id="KW-0560">Oxidoreductase</keyword>
<dbReference type="OrthoDB" id="122912at2"/>
<evidence type="ECO:0000313" key="2">
    <source>
        <dbReference type="EMBL" id="ARX84361.1"/>
    </source>
</evidence>